<feature type="non-terminal residue" evidence="3">
    <location>
        <position position="304"/>
    </location>
</feature>
<name>T1BKI7_9ZZZZ</name>
<dbReference type="EMBL" id="AUZY01001953">
    <property type="protein sequence ID" value="EQD73461.1"/>
    <property type="molecule type" value="Genomic_DNA"/>
</dbReference>
<comment type="caution">
    <text evidence="3">The sequence shown here is derived from an EMBL/GenBank/DDBJ whole genome shotgun (WGS) entry which is preliminary data.</text>
</comment>
<dbReference type="PRINTS" id="PR00071">
    <property type="entry name" value="HMGCOARDTASE"/>
</dbReference>
<dbReference type="InterPro" id="IPR009023">
    <property type="entry name" value="HMG_CoA_Rdtase_NAD(P)-bd_sf"/>
</dbReference>
<dbReference type="GO" id="GO:0004420">
    <property type="term" value="F:hydroxymethylglutaryl-CoA reductase (NADPH) activity"/>
    <property type="evidence" value="ECO:0007669"/>
    <property type="project" value="InterPro"/>
</dbReference>
<proteinExistence type="inferred from homology"/>
<keyword evidence="2" id="KW-0560">Oxidoreductase</keyword>
<sequence length="304" mass="32081">MTRSSDISGLYRQPIAERRALARAWAGLSEEEARAWEFPPGVDPGTLDRMIENVIGVMPIPLGVATHFQVNGKDYLVPMAIEEPSVVAAASNSAKVARTSGGFHAQSTEPVMIGQVQIMDVPDPAAARLRILEARTELLAAANAKDPVLVKFGGGAKELEVRLLPSPRGTMVIVHLLVDARDAGGMNAVNTMCEALAPELARRAGGRAVLRIISNLAVHRLARARAVFPAAQLATESMTGAEVVEGVLDAYAFAVADPFRCATHNKGIMNGISSVVLATGNDFRAIESGAHTYAAWEAADGAVV</sequence>
<dbReference type="NCBIfam" id="TIGR00532">
    <property type="entry name" value="HMG_CoA_R_NAD"/>
    <property type="match status" value="1"/>
</dbReference>
<dbReference type="AlphaFoldDB" id="T1BKI7"/>
<dbReference type="PANTHER" id="PTHR10572">
    <property type="entry name" value="3-HYDROXY-3-METHYLGLUTARYL-COENZYME A REDUCTASE"/>
    <property type="match status" value="1"/>
</dbReference>
<dbReference type="InterPro" id="IPR009029">
    <property type="entry name" value="HMG_CoA_Rdtase_sub-bd_dom_sf"/>
</dbReference>
<comment type="similarity">
    <text evidence="1">Belongs to the HMG-CoA reductase family.</text>
</comment>
<reference evidence="3" key="1">
    <citation type="submission" date="2013-08" db="EMBL/GenBank/DDBJ databases">
        <authorList>
            <person name="Mendez C."/>
            <person name="Richter M."/>
            <person name="Ferrer M."/>
            <person name="Sanchez J."/>
        </authorList>
    </citation>
    <scope>NUCLEOTIDE SEQUENCE</scope>
</reference>
<dbReference type="Gene3D" id="3.90.770.10">
    <property type="entry name" value="3-hydroxy-3-methylglutaryl-coenzyme A Reductase, Chain A, domain 2"/>
    <property type="match status" value="2"/>
</dbReference>
<protein>
    <submittedName>
        <fullName evidence="3">Hydroxymethylglutaryl-CoA reductase, degradative</fullName>
    </submittedName>
</protein>
<dbReference type="SUPFAM" id="SSF55035">
    <property type="entry name" value="NAD-binding domain of HMG-CoA reductase"/>
    <property type="match status" value="1"/>
</dbReference>
<evidence type="ECO:0000256" key="1">
    <source>
        <dbReference type="ARBA" id="ARBA00007661"/>
    </source>
</evidence>
<evidence type="ECO:0000256" key="2">
    <source>
        <dbReference type="ARBA" id="ARBA00023002"/>
    </source>
</evidence>
<reference evidence="3" key="2">
    <citation type="journal article" date="2014" name="ISME J.">
        <title>Microbial stratification in low pH oxic and suboxic macroscopic growths along an acid mine drainage.</title>
        <authorList>
            <person name="Mendez-Garcia C."/>
            <person name="Mesa V."/>
            <person name="Sprenger R.R."/>
            <person name="Richter M."/>
            <person name="Diez M.S."/>
            <person name="Solano J."/>
            <person name="Bargiela R."/>
            <person name="Golyshina O.V."/>
            <person name="Manteca A."/>
            <person name="Ramos J.L."/>
            <person name="Gallego J.R."/>
            <person name="Llorente I."/>
            <person name="Martins Dos Santos V.A."/>
            <person name="Jensen O.N."/>
            <person name="Pelaez A.I."/>
            <person name="Sanchez J."/>
            <person name="Ferrer M."/>
        </authorList>
    </citation>
    <scope>NUCLEOTIDE SEQUENCE</scope>
</reference>
<dbReference type="PROSITE" id="PS50065">
    <property type="entry name" value="HMG_COA_REDUCTASE_4"/>
    <property type="match status" value="1"/>
</dbReference>
<evidence type="ECO:0000313" key="3">
    <source>
        <dbReference type="EMBL" id="EQD73461.1"/>
    </source>
</evidence>
<gene>
    <name evidence="3" type="ORF">B1B_03205</name>
</gene>
<dbReference type="Pfam" id="PF00368">
    <property type="entry name" value="HMG-CoA_red"/>
    <property type="match status" value="1"/>
</dbReference>
<accession>T1BKI7</accession>
<dbReference type="InterPro" id="IPR004553">
    <property type="entry name" value="HMG_CoA_Rdtase_bac-typ"/>
</dbReference>
<dbReference type="InterPro" id="IPR023074">
    <property type="entry name" value="HMG_CoA_Rdtase_cat_sf"/>
</dbReference>
<dbReference type="GO" id="GO:0015936">
    <property type="term" value="P:coenzyme A metabolic process"/>
    <property type="evidence" value="ECO:0007669"/>
    <property type="project" value="InterPro"/>
</dbReference>
<organism evidence="3">
    <name type="scientific">mine drainage metagenome</name>
    <dbReference type="NCBI Taxonomy" id="410659"/>
    <lineage>
        <taxon>unclassified sequences</taxon>
        <taxon>metagenomes</taxon>
        <taxon>ecological metagenomes</taxon>
    </lineage>
</organism>
<dbReference type="PANTHER" id="PTHR10572:SF24">
    <property type="entry name" value="3-HYDROXY-3-METHYLGLUTARYL-COENZYME A REDUCTASE"/>
    <property type="match status" value="1"/>
</dbReference>
<dbReference type="SUPFAM" id="SSF56542">
    <property type="entry name" value="Substrate-binding domain of HMG-CoA reductase"/>
    <property type="match status" value="1"/>
</dbReference>
<dbReference type="InterPro" id="IPR002202">
    <property type="entry name" value="HMG_CoA_Rdtase"/>
</dbReference>